<name>K0KHM9_WICCF</name>
<dbReference type="HAMAP" id="MF_01343_B">
    <property type="entry name" value="Ribosomal_uS15_B"/>
    <property type="match status" value="1"/>
</dbReference>
<comment type="caution">
    <text evidence="5">The sequence shown here is derived from an EMBL/GenBank/DDBJ whole genome shotgun (WGS) entry which is preliminary data.</text>
</comment>
<dbReference type="GO" id="GO:0005840">
    <property type="term" value="C:ribosome"/>
    <property type="evidence" value="ECO:0007669"/>
    <property type="project" value="UniProtKB-KW"/>
</dbReference>
<dbReference type="eggNOG" id="KOG2815">
    <property type="taxonomic scope" value="Eukaryota"/>
</dbReference>
<dbReference type="HOGENOM" id="CLU_073662_0_0_1"/>
<dbReference type="Proteomes" id="UP000009328">
    <property type="component" value="Unassembled WGS sequence"/>
</dbReference>
<evidence type="ECO:0000313" key="5">
    <source>
        <dbReference type="EMBL" id="CCH40874.1"/>
    </source>
</evidence>
<evidence type="ECO:0000256" key="3">
    <source>
        <dbReference type="ARBA" id="ARBA00023274"/>
    </source>
</evidence>
<dbReference type="PANTHER" id="PTHR23321">
    <property type="entry name" value="RIBOSOMAL PROTEIN S15, BACTERIAL AND ORGANELLAR"/>
    <property type="match status" value="1"/>
</dbReference>
<dbReference type="CDD" id="cd00353">
    <property type="entry name" value="Ribosomal_S15p_S13e"/>
    <property type="match status" value="1"/>
</dbReference>
<proteinExistence type="inferred from homology"/>
<dbReference type="InParanoid" id="K0KHM9"/>
<protein>
    <submittedName>
        <fullName evidence="5">37S ribosomal protein S28, mitochondrial</fullName>
    </submittedName>
</protein>
<dbReference type="Pfam" id="PF00312">
    <property type="entry name" value="Ribosomal_S15"/>
    <property type="match status" value="1"/>
</dbReference>
<evidence type="ECO:0000313" key="6">
    <source>
        <dbReference type="Proteomes" id="UP000009328"/>
    </source>
</evidence>
<evidence type="ECO:0000256" key="1">
    <source>
        <dbReference type="ARBA" id="ARBA00008434"/>
    </source>
</evidence>
<gene>
    <name evidence="5" type="ORF">BN7_408</name>
</gene>
<sequence>MFQSGSILKSIGLGRSFQQLSIRSFSTSSPILAGRPAPLRKSLRYLRANRRKETNILKQRKLEAKKNELDPVLGKKNNAFLTRLEAEVQEPNVLTRGYEKSEVEKLLYGAQEASIKESFASDSVRQSAIKQREAVFRILNMRNRSSAESLKFKTDLARKEFQRFDGDTGSSEVQAAIATVKIHHLFKHVVENFKDFKNIRYMRMLVQQRQKILRYLKKDDPEKYYWTLNKLGLNDHVVHMEFNMDKRYMQEFKWFGDKVLVRDSQKQKEIKRKEKRLEKKAIRQMRAAKQDPTARRF</sequence>
<dbReference type="FunCoup" id="K0KHM9">
    <property type="interactions" value="274"/>
</dbReference>
<dbReference type="PANTHER" id="PTHR23321:SF26">
    <property type="entry name" value="SMALL RIBOSOMAL SUBUNIT PROTEIN US15M"/>
    <property type="match status" value="1"/>
</dbReference>
<reference evidence="5 6" key="1">
    <citation type="journal article" date="2012" name="Eukaryot. Cell">
        <title>Draft genome sequence of Wickerhamomyces ciferrii NRRL Y-1031 F-60-10.</title>
        <authorList>
            <person name="Schneider J."/>
            <person name="Andrea H."/>
            <person name="Blom J."/>
            <person name="Jaenicke S."/>
            <person name="Ruckert C."/>
            <person name="Schorsch C."/>
            <person name="Szczepanowski R."/>
            <person name="Farwick M."/>
            <person name="Goesmann A."/>
            <person name="Puhler A."/>
            <person name="Schaffer S."/>
            <person name="Tauch A."/>
            <person name="Kohler T."/>
            <person name="Brinkrolf K."/>
        </authorList>
    </citation>
    <scope>NUCLEOTIDE SEQUENCE [LARGE SCALE GENOMIC DNA]</scope>
    <source>
        <strain evidence="6">ATCC 14091 / BCRC 22168 / CBS 111 / JCM 3599 / NBRC 0793 / NRRL Y-1031 F-60-10</strain>
    </source>
</reference>
<dbReference type="SUPFAM" id="SSF47060">
    <property type="entry name" value="S15/NS1 RNA-binding domain"/>
    <property type="match status" value="1"/>
</dbReference>
<dbReference type="InterPro" id="IPR000589">
    <property type="entry name" value="Ribosomal_uS15"/>
</dbReference>
<dbReference type="Gene3D" id="1.10.287.10">
    <property type="entry name" value="S15/NS1, RNA-binding"/>
    <property type="match status" value="1"/>
</dbReference>
<evidence type="ECO:0000256" key="4">
    <source>
        <dbReference type="RuleBase" id="RU003919"/>
    </source>
</evidence>
<dbReference type="STRING" id="1206466.K0KHM9"/>
<dbReference type="InterPro" id="IPR005290">
    <property type="entry name" value="Ribosomal_uS15_bac-type"/>
</dbReference>
<evidence type="ECO:0000256" key="2">
    <source>
        <dbReference type="ARBA" id="ARBA00022980"/>
    </source>
</evidence>
<dbReference type="NCBIfam" id="TIGR00952">
    <property type="entry name" value="S15_bact"/>
    <property type="match status" value="1"/>
</dbReference>
<dbReference type="SMART" id="SM01387">
    <property type="entry name" value="Ribosomal_S15"/>
    <property type="match status" value="1"/>
</dbReference>
<dbReference type="EMBL" id="CAIF01000007">
    <property type="protein sequence ID" value="CCH40874.1"/>
    <property type="molecule type" value="Genomic_DNA"/>
</dbReference>
<organism evidence="5 6">
    <name type="scientific">Wickerhamomyces ciferrii (strain ATCC 14091 / BCRC 22168 / CBS 111 / JCM 3599 / NBRC 0793 / NRRL Y-1031 F-60-10)</name>
    <name type="common">Yeast</name>
    <name type="synonym">Pichia ciferrii</name>
    <dbReference type="NCBI Taxonomy" id="1206466"/>
    <lineage>
        <taxon>Eukaryota</taxon>
        <taxon>Fungi</taxon>
        <taxon>Dikarya</taxon>
        <taxon>Ascomycota</taxon>
        <taxon>Saccharomycotina</taxon>
        <taxon>Saccharomycetes</taxon>
        <taxon>Phaffomycetales</taxon>
        <taxon>Wickerhamomycetaceae</taxon>
        <taxon>Wickerhamomyces</taxon>
    </lineage>
</organism>
<dbReference type="GO" id="GO:1990904">
    <property type="term" value="C:ribonucleoprotein complex"/>
    <property type="evidence" value="ECO:0007669"/>
    <property type="project" value="UniProtKB-KW"/>
</dbReference>
<dbReference type="GO" id="GO:0005737">
    <property type="term" value="C:cytoplasm"/>
    <property type="evidence" value="ECO:0007669"/>
    <property type="project" value="UniProtKB-ARBA"/>
</dbReference>
<dbReference type="GO" id="GO:0003735">
    <property type="term" value="F:structural constituent of ribosome"/>
    <property type="evidence" value="ECO:0007669"/>
    <property type="project" value="InterPro"/>
</dbReference>
<dbReference type="AlphaFoldDB" id="K0KHM9"/>
<accession>K0KHM9</accession>
<dbReference type="InterPro" id="IPR009068">
    <property type="entry name" value="uS15_NS1_RNA-bd_sf"/>
</dbReference>
<dbReference type="GO" id="GO:0006412">
    <property type="term" value="P:translation"/>
    <property type="evidence" value="ECO:0007669"/>
    <property type="project" value="InterPro"/>
</dbReference>
<keyword evidence="3 4" id="KW-0687">Ribonucleoprotein</keyword>
<keyword evidence="2 4" id="KW-0689">Ribosomal protein</keyword>
<comment type="similarity">
    <text evidence="1 4">Belongs to the universal ribosomal protein uS15 family.</text>
</comment>
<keyword evidence="6" id="KW-1185">Reference proteome</keyword>